<sequence>MQNERPLRSQPASRSPVDALQYEKLALQAFNLCNRQLSQLETLVTFAATICRNPAITIEERRRQNTLLELLVHTGEQYQQDLACDRELFQVIALDAKGVAQSRITANRATRLLEESAQIAAEAQTKAQPTITKVSQRKQKPAKDTTSARAKTAQQPVVAPN</sequence>
<dbReference type="Proteomes" id="UP001242288">
    <property type="component" value="Unassembled WGS sequence"/>
</dbReference>
<feature type="region of interest" description="Disordered" evidence="1">
    <location>
        <begin position="122"/>
        <end position="161"/>
    </location>
</feature>
<organism evidence="3 5">
    <name type="scientific">Paraburkholderia madseniana</name>
    <dbReference type="NCBI Taxonomy" id="2599607"/>
    <lineage>
        <taxon>Bacteria</taxon>
        <taxon>Pseudomonadati</taxon>
        <taxon>Pseudomonadota</taxon>
        <taxon>Betaproteobacteria</taxon>
        <taxon>Burkholderiales</taxon>
        <taxon>Burkholderiaceae</taxon>
        <taxon>Paraburkholderia</taxon>
    </lineage>
</organism>
<dbReference type="RefSeq" id="WP_266256774.1">
    <property type="nucleotide sequence ID" value="NZ_JAMXWF010000002.1"/>
</dbReference>
<dbReference type="EMBL" id="JAMXWF010000002">
    <property type="protein sequence ID" value="MDQ6406389.1"/>
    <property type="molecule type" value="Genomic_DNA"/>
</dbReference>
<evidence type="ECO:0000313" key="2">
    <source>
        <dbReference type="EMBL" id="MCX4144557.1"/>
    </source>
</evidence>
<gene>
    <name evidence="3" type="ORF">NIE36_04055</name>
    <name evidence="2" type="ORF">OSB80_04065</name>
</gene>
<evidence type="ECO:0000313" key="5">
    <source>
        <dbReference type="Proteomes" id="UP001242288"/>
    </source>
</evidence>
<accession>A0AAP5EME6</accession>
<evidence type="ECO:0000313" key="4">
    <source>
        <dbReference type="Proteomes" id="UP001209412"/>
    </source>
</evidence>
<name>A0AAP5EME6_9BURK</name>
<dbReference type="AlphaFoldDB" id="A0AAP5EME6"/>
<comment type="caution">
    <text evidence="3">The sequence shown here is derived from an EMBL/GenBank/DDBJ whole genome shotgun (WGS) entry which is preliminary data.</text>
</comment>
<feature type="compositionally biased region" description="Polar residues" evidence="1">
    <location>
        <begin position="125"/>
        <end position="134"/>
    </location>
</feature>
<proteinExistence type="predicted"/>
<evidence type="ECO:0000313" key="3">
    <source>
        <dbReference type="EMBL" id="MDQ6406389.1"/>
    </source>
</evidence>
<dbReference type="Proteomes" id="UP001209412">
    <property type="component" value="Unassembled WGS sequence"/>
</dbReference>
<feature type="compositionally biased region" description="Polar residues" evidence="1">
    <location>
        <begin position="144"/>
        <end position="155"/>
    </location>
</feature>
<keyword evidence="4" id="KW-1185">Reference proteome</keyword>
<protein>
    <submittedName>
        <fullName evidence="3">Uncharacterized protein</fullName>
    </submittedName>
</protein>
<evidence type="ECO:0000256" key="1">
    <source>
        <dbReference type="SAM" id="MobiDB-lite"/>
    </source>
</evidence>
<dbReference type="EMBL" id="JAPKHW010000002">
    <property type="protein sequence ID" value="MCX4144557.1"/>
    <property type="molecule type" value="Genomic_DNA"/>
</dbReference>
<reference evidence="3" key="1">
    <citation type="submission" date="2022-06" db="EMBL/GenBank/DDBJ databases">
        <title>PHB producers.</title>
        <authorList>
            <person name="Besaury L."/>
        </authorList>
    </citation>
    <scope>NUCLEOTIDE SEQUENCE</scope>
    <source>
        <strain evidence="3 4">SEWS6</strain>
    </source>
</reference>